<reference evidence="1" key="1">
    <citation type="submission" date="2014-09" db="EMBL/GenBank/DDBJ databases">
        <authorList>
            <person name="Magalhaes I.L.F."/>
            <person name="Oliveira U."/>
            <person name="Santos F.R."/>
            <person name="Vidigal T.H.D.A."/>
            <person name="Brescovit A.D."/>
            <person name="Santos A.J."/>
        </authorList>
    </citation>
    <scope>NUCLEOTIDE SEQUENCE</scope>
    <source>
        <tissue evidence="1">Shoot tissue taken approximately 20 cm above the soil surface</tissue>
    </source>
</reference>
<name>A0A0A9HF16_ARUDO</name>
<protein>
    <submittedName>
        <fullName evidence="1">Uncharacterized protein</fullName>
    </submittedName>
</protein>
<evidence type="ECO:0000313" key="1">
    <source>
        <dbReference type="EMBL" id="JAE31488.1"/>
    </source>
</evidence>
<reference evidence="1" key="2">
    <citation type="journal article" date="2015" name="Data Brief">
        <title>Shoot transcriptome of the giant reed, Arundo donax.</title>
        <authorList>
            <person name="Barrero R.A."/>
            <person name="Guerrero F.D."/>
            <person name="Moolhuijzen P."/>
            <person name="Goolsby J.A."/>
            <person name="Tidwell J."/>
            <person name="Bellgard S.E."/>
            <person name="Bellgard M.I."/>
        </authorList>
    </citation>
    <scope>NUCLEOTIDE SEQUENCE</scope>
    <source>
        <tissue evidence="1">Shoot tissue taken approximately 20 cm above the soil surface</tissue>
    </source>
</reference>
<sequence length="71" mass="7894">MSTWSGNATRRYRFGVGWQSILGCKAFTQLLDGQARQCLMISGAPKSPKQLIEPVRSCHGSEYFSQVDPKS</sequence>
<dbReference type="EMBL" id="GBRH01166408">
    <property type="protein sequence ID" value="JAE31488.1"/>
    <property type="molecule type" value="Transcribed_RNA"/>
</dbReference>
<dbReference type="AlphaFoldDB" id="A0A0A9HF16"/>
<organism evidence="1">
    <name type="scientific">Arundo donax</name>
    <name type="common">Giant reed</name>
    <name type="synonym">Donax arundinaceus</name>
    <dbReference type="NCBI Taxonomy" id="35708"/>
    <lineage>
        <taxon>Eukaryota</taxon>
        <taxon>Viridiplantae</taxon>
        <taxon>Streptophyta</taxon>
        <taxon>Embryophyta</taxon>
        <taxon>Tracheophyta</taxon>
        <taxon>Spermatophyta</taxon>
        <taxon>Magnoliopsida</taxon>
        <taxon>Liliopsida</taxon>
        <taxon>Poales</taxon>
        <taxon>Poaceae</taxon>
        <taxon>PACMAD clade</taxon>
        <taxon>Arundinoideae</taxon>
        <taxon>Arundineae</taxon>
        <taxon>Arundo</taxon>
    </lineage>
</organism>
<accession>A0A0A9HF16</accession>
<proteinExistence type="predicted"/>